<feature type="region of interest" description="Disordered" evidence="1">
    <location>
        <begin position="566"/>
        <end position="590"/>
    </location>
</feature>
<dbReference type="OrthoDB" id="5958943at2759"/>
<dbReference type="Proteomes" id="UP000053617">
    <property type="component" value="Unassembled WGS sequence"/>
</dbReference>
<gene>
    <name evidence="2" type="ORF">Z518_00200</name>
</gene>
<proteinExistence type="predicted"/>
<dbReference type="HOGENOM" id="CLU_023801_0_0_1"/>
<accession>A0A0D2G3H2</accession>
<evidence type="ECO:0000256" key="1">
    <source>
        <dbReference type="SAM" id="MobiDB-lite"/>
    </source>
</evidence>
<reference evidence="2 3" key="1">
    <citation type="submission" date="2015-01" db="EMBL/GenBank/DDBJ databases">
        <title>The Genome Sequence of Rhinocladiella mackenzie CBS 650.93.</title>
        <authorList>
            <consortium name="The Broad Institute Genomics Platform"/>
            <person name="Cuomo C."/>
            <person name="de Hoog S."/>
            <person name="Gorbushina A."/>
            <person name="Stielow B."/>
            <person name="Teixiera M."/>
            <person name="Abouelleil A."/>
            <person name="Chapman S.B."/>
            <person name="Priest M."/>
            <person name="Young S.K."/>
            <person name="Wortman J."/>
            <person name="Nusbaum C."/>
            <person name="Birren B."/>
        </authorList>
    </citation>
    <scope>NUCLEOTIDE SEQUENCE [LARGE SCALE GENOMIC DNA]</scope>
    <source>
        <strain evidence="2 3">CBS 650.93</strain>
    </source>
</reference>
<feature type="region of interest" description="Disordered" evidence="1">
    <location>
        <begin position="19"/>
        <end position="45"/>
    </location>
</feature>
<dbReference type="VEuPathDB" id="FungiDB:Z518_00200"/>
<organism evidence="2 3">
    <name type="scientific">Rhinocladiella mackenziei CBS 650.93</name>
    <dbReference type="NCBI Taxonomy" id="1442369"/>
    <lineage>
        <taxon>Eukaryota</taxon>
        <taxon>Fungi</taxon>
        <taxon>Dikarya</taxon>
        <taxon>Ascomycota</taxon>
        <taxon>Pezizomycotina</taxon>
        <taxon>Eurotiomycetes</taxon>
        <taxon>Chaetothyriomycetidae</taxon>
        <taxon>Chaetothyriales</taxon>
        <taxon>Herpotrichiellaceae</taxon>
        <taxon>Rhinocladiella</taxon>
    </lineage>
</organism>
<keyword evidence="3" id="KW-1185">Reference proteome</keyword>
<sequence>MSVGTKSLVSRIVLQLDHYEQESDPPSASGTDDSRQTFFQHSRRRRNTDTALDDALRHAVYAYSARWLPLRSAYERSNASDGATSLQQQQDVRNQLWRRARQCMFTALLRPSYRSVLALFLFMLTEMPVGSDDHGFGRLCLQALLNHIVYLRSSIHRPALQPLSQSTTALPLTHEAVNSCSPSLKKECHQTQQYMRNTIYWICVVIDSSMTLIHQMPSVILPGRSGDSEVWDFIRQRTVIFDQSFRPLHGSALPLPVDITVVVLQHASACKTMYLGIISQFCGAVFRYNAIPVEEAAQRVLVESRRFHDLFDQLLAICTRDFLTLSQASQLNYLLLLSHYHLGSLILADVVDTMDNVPEPLTDPILSRLHACNAIVNALSLVLNSDRYSEDESPYGSRILLDPTPELMVETLSRAGKAIFLLLESNKITSTTGQIMLSVIFSALNIISQISVTASFVLSSFHYLNSKHGLKIRGDDQFTPMEACAENIPILSMCESNFIDEFSQEMQIQASFGASNLDTTIKKYEHPESNTAGRPEEVRHVDVLLASCSTTFGEFSVQRLFNEDPKAPEDVVPATPGSGSDLGPTLSISS</sequence>
<dbReference type="EMBL" id="KN847475">
    <property type="protein sequence ID" value="KIX09122.1"/>
    <property type="molecule type" value="Genomic_DNA"/>
</dbReference>
<name>A0A0D2G3H2_9EURO</name>
<dbReference type="RefSeq" id="XP_013276258.1">
    <property type="nucleotide sequence ID" value="XM_013420804.1"/>
</dbReference>
<dbReference type="GeneID" id="25288271"/>
<evidence type="ECO:0000313" key="3">
    <source>
        <dbReference type="Proteomes" id="UP000053617"/>
    </source>
</evidence>
<dbReference type="AlphaFoldDB" id="A0A0D2G3H2"/>
<protein>
    <recommendedName>
        <fullName evidence="4">Transcription factor domain-containing protein</fullName>
    </recommendedName>
</protein>
<evidence type="ECO:0008006" key="4">
    <source>
        <dbReference type="Google" id="ProtNLM"/>
    </source>
</evidence>
<evidence type="ECO:0000313" key="2">
    <source>
        <dbReference type="EMBL" id="KIX09122.1"/>
    </source>
</evidence>
<feature type="compositionally biased region" description="Polar residues" evidence="1">
    <location>
        <begin position="24"/>
        <end position="40"/>
    </location>
</feature>